<sequence length="390" mass="43006">NEKHAKEQLMKNQQQESKERNAKLIAEEENQFQDYAKDVIQRASKAQRNASLLHKASKNVTIFNEHIYIIKCIIFVTILRNQMDFPKLPPHDGPFLSVVDMHTGGEPLRVIVSGYPTVNGDTVLAKRRYVRDHLDHLRKVLMFEPRGHYDMYGALLVESEIPEADLGVLFMHNEGYSTMCGHAVIALGRFAVDYGLVKTLTSPETQISIHCPCGLVKAFVEYSNGKTGAVRFHSVPAFAFATDVKVTVPGYGEITVDISYGGALYAFVNAEIFGLDVSKSRTRDLVDAATAVTNAVKSQVKLHHPVSEDLAFLYGTILTDGKDDFSDEPTANVCVFADAQVDRSPTGSGVTARIALQYHKGQIQLHKTRSFESGTTGTIFTGKAVQPACV</sequence>
<keyword evidence="8" id="KW-1185">Reference proteome</keyword>
<evidence type="ECO:0000256" key="3">
    <source>
        <dbReference type="ARBA" id="ARBA00011738"/>
    </source>
</evidence>
<gene>
    <name evidence="7" type="ORF">QTP70_022031</name>
</gene>
<evidence type="ECO:0000256" key="4">
    <source>
        <dbReference type="ARBA" id="ARBA00013105"/>
    </source>
</evidence>
<accession>A0AAE0UT37</accession>
<dbReference type="Gene3D" id="3.10.310.10">
    <property type="entry name" value="Diaminopimelate Epimerase, Chain A, domain 1"/>
    <property type="match status" value="2"/>
</dbReference>
<keyword evidence="5" id="KW-0456">Lyase</keyword>
<dbReference type="Proteomes" id="UP001274896">
    <property type="component" value="Unassembled WGS sequence"/>
</dbReference>
<dbReference type="SUPFAM" id="SSF54506">
    <property type="entry name" value="Diaminopimelate epimerase-like"/>
    <property type="match status" value="1"/>
</dbReference>
<evidence type="ECO:0000256" key="1">
    <source>
        <dbReference type="ARBA" id="ARBA00001148"/>
    </source>
</evidence>
<dbReference type="Pfam" id="PF05544">
    <property type="entry name" value="Pro_racemase"/>
    <property type="match status" value="1"/>
</dbReference>
<dbReference type="PANTHER" id="PTHR33442">
    <property type="entry name" value="TRANS-3-HYDROXY-L-PROLINE DEHYDRATASE"/>
    <property type="match status" value="1"/>
</dbReference>
<proteinExistence type="inferred from homology"/>
<comment type="similarity">
    <text evidence="2">Belongs to the proline racemase family.</text>
</comment>
<dbReference type="GO" id="GO:0050346">
    <property type="term" value="F:trans-L-3-hydroxyproline dehydratase activity"/>
    <property type="evidence" value="ECO:0007669"/>
    <property type="project" value="UniProtKB-EC"/>
</dbReference>
<comment type="subunit">
    <text evidence="3">Homodimer.</text>
</comment>
<evidence type="ECO:0000256" key="5">
    <source>
        <dbReference type="ARBA" id="ARBA00023239"/>
    </source>
</evidence>
<evidence type="ECO:0000256" key="2">
    <source>
        <dbReference type="ARBA" id="ARBA00007529"/>
    </source>
</evidence>
<dbReference type="EMBL" id="JAUCMX010000019">
    <property type="protein sequence ID" value="KAK3516632.1"/>
    <property type="molecule type" value="Genomic_DNA"/>
</dbReference>
<evidence type="ECO:0000313" key="7">
    <source>
        <dbReference type="EMBL" id="KAK3516632.1"/>
    </source>
</evidence>
<evidence type="ECO:0000256" key="6">
    <source>
        <dbReference type="SAM" id="MobiDB-lite"/>
    </source>
</evidence>
<reference evidence="7" key="1">
    <citation type="submission" date="2023-06" db="EMBL/GenBank/DDBJ databases">
        <title>Male Hemibagrus guttatus genome.</title>
        <authorList>
            <person name="Bian C."/>
        </authorList>
    </citation>
    <scope>NUCLEOTIDE SEQUENCE</scope>
    <source>
        <strain evidence="7">Male_cb2023</strain>
        <tissue evidence="7">Muscle</tissue>
    </source>
</reference>
<protein>
    <recommendedName>
        <fullName evidence="4">trans-L-3-hydroxyproline dehydratase</fullName>
        <ecNumber evidence="4">4.2.1.77</ecNumber>
    </recommendedName>
</protein>
<comment type="caution">
    <text evidence="7">The sequence shown here is derived from an EMBL/GenBank/DDBJ whole genome shotgun (WGS) entry which is preliminary data.</text>
</comment>
<dbReference type="PANTHER" id="PTHR33442:SF1">
    <property type="entry name" value="TRANS-3-HYDROXY-L-PROLINE DEHYDRATASE"/>
    <property type="match status" value="1"/>
</dbReference>
<feature type="non-terminal residue" evidence="7">
    <location>
        <position position="1"/>
    </location>
</feature>
<dbReference type="AlphaFoldDB" id="A0AAE0UT37"/>
<evidence type="ECO:0000313" key="8">
    <source>
        <dbReference type="Proteomes" id="UP001274896"/>
    </source>
</evidence>
<organism evidence="7 8">
    <name type="scientific">Hemibagrus guttatus</name>
    <dbReference type="NCBI Taxonomy" id="175788"/>
    <lineage>
        <taxon>Eukaryota</taxon>
        <taxon>Metazoa</taxon>
        <taxon>Chordata</taxon>
        <taxon>Craniata</taxon>
        <taxon>Vertebrata</taxon>
        <taxon>Euteleostomi</taxon>
        <taxon>Actinopterygii</taxon>
        <taxon>Neopterygii</taxon>
        <taxon>Teleostei</taxon>
        <taxon>Ostariophysi</taxon>
        <taxon>Siluriformes</taxon>
        <taxon>Bagridae</taxon>
        <taxon>Hemibagrus</taxon>
    </lineage>
</organism>
<feature type="region of interest" description="Disordered" evidence="6">
    <location>
        <begin position="1"/>
        <end position="21"/>
    </location>
</feature>
<name>A0AAE0UT37_9TELE</name>
<dbReference type="EC" id="4.2.1.77" evidence="4"/>
<comment type="catalytic activity">
    <reaction evidence="1">
        <text>trans-3-hydroxy-L-proline = 1-pyrroline-2-carboxylate + H2O</text>
        <dbReference type="Rhea" id="RHEA:10320"/>
        <dbReference type="ChEBI" id="CHEBI:15377"/>
        <dbReference type="ChEBI" id="CHEBI:39785"/>
        <dbReference type="ChEBI" id="CHEBI:57938"/>
        <dbReference type="EC" id="4.2.1.77"/>
    </reaction>
</comment>
<dbReference type="FunFam" id="3.10.310.10:FF:000007">
    <property type="entry name" value="Trans-L-3-hydroxyproline dehydratase"/>
    <property type="match status" value="1"/>
</dbReference>
<dbReference type="SFLD" id="SFLDS00028">
    <property type="entry name" value="Proline_Racemase"/>
    <property type="match status" value="1"/>
</dbReference>
<dbReference type="InterPro" id="IPR008794">
    <property type="entry name" value="Pro_racemase_fam"/>
</dbReference>